<dbReference type="RefSeq" id="WP_239893593.1">
    <property type="nucleotide sequence ID" value="NZ_JAJAXM010000005.1"/>
</dbReference>
<accession>A0ABD4SN46</accession>
<protein>
    <submittedName>
        <fullName evidence="1">Uncharacterized protein</fullName>
    </submittedName>
</protein>
<gene>
    <name evidence="1" type="ORF">LH440_03955</name>
</gene>
<evidence type="ECO:0000313" key="1">
    <source>
        <dbReference type="EMBL" id="MCG9025063.1"/>
    </source>
</evidence>
<reference evidence="1 2" key="1">
    <citation type="submission" date="2021-10" db="EMBL/GenBank/DDBJ databases">
        <title>Whole-genome sequencing analysis of Laribacter hongkongensis: virulence gene profiles, carbohydrate-active enzyme prediction, and antimicrobial resistance characterization.</title>
        <authorList>
            <person name="Yuan P."/>
            <person name="Zhan Y."/>
            <person name="Chen D."/>
        </authorList>
    </citation>
    <scope>NUCLEOTIDE SEQUENCE [LARGE SCALE GENOMIC DNA]</scope>
    <source>
        <strain evidence="1 2">W67</strain>
    </source>
</reference>
<sequence>MTFSASSGALAQASLISQIGGVAASTVGGYYAAKSQKSAAQFNAAMAELNARQSEQQAQSALQQGQRQVAAVTLKAGHLKSAQRAALAANGVDLGTGSAAELQASTDIMKAADASTAELNALQAAWGYRMQGVNSRNQALMARAQARSISPFGAAASSLLTGAGQVANSWYGLSKVGAIGGGGASAGQWMMGQNARISG</sequence>
<name>A0ABD4SN46_9NEIS</name>
<dbReference type="AlphaFoldDB" id="A0ABD4SN46"/>
<comment type="caution">
    <text evidence="1">The sequence shown here is derived from an EMBL/GenBank/DDBJ whole genome shotgun (WGS) entry which is preliminary data.</text>
</comment>
<proteinExistence type="predicted"/>
<dbReference type="EMBL" id="JAJAXM010000005">
    <property type="protein sequence ID" value="MCG9025063.1"/>
    <property type="molecule type" value="Genomic_DNA"/>
</dbReference>
<dbReference type="Proteomes" id="UP001200247">
    <property type="component" value="Unassembled WGS sequence"/>
</dbReference>
<evidence type="ECO:0000313" key="2">
    <source>
        <dbReference type="Proteomes" id="UP001200247"/>
    </source>
</evidence>
<organism evidence="1 2">
    <name type="scientific">Laribacter hongkongensis</name>
    <dbReference type="NCBI Taxonomy" id="168471"/>
    <lineage>
        <taxon>Bacteria</taxon>
        <taxon>Pseudomonadati</taxon>
        <taxon>Pseudomonadota</taxon>
        <taxon>Betaproteobacteria</taxon>
        <taxon>Neisseriales</taxon>
        <taxon>Aquaspirillaceae</taxon>
        <taxon>Laribacter</taxon>
    </lineage>
</organism>